<sequence>MSKEKLKIISKKEIKRFSRSIQDLEALIFQREKEDEFNLLQLLIHENCGNQICQPGRRQKDYSPTDWGDYWAEKKTYQKNSDIFSYYTMGNEESKCCILVLHGGGFSGLSFSLFGKQLREMTDCFIIAPDIRGHGDSRCEDETSLSIESLTEDMVSFYEEIVQHRATVIIGHSMGGALAVHVSHRTPCIGLVVIDVVEGSALEALPSMEVILRGRPGKFKSVDQAIEWAVRTNYIKNLQSAKISMPGQVQDKSPSAVDSTDQIWRINLSETANYWRGWFEGLSEKFLSAPQVKMLLLAGMDRLDTALTVGQMQGKFQLSVMPTAGHAIHEDEPRKVAELIATFITRHKFADANPNFTPQCAIPGLGGLGRMRAMM</sequence>
<gene>
    <name evidence="10" type="ORF">GSOID_T00003676001</name>
</gene>
<evidence type="ECO:0000313" key="10">
    <source>
        <dbReference type="EMBL" id="CBY18809.1"/>
    </source>
</evidence>
<dbReference type="ESTHER" id="oikdi-e4x7y6">
    <property type="family name" value="PPase_methylesterase_euk"/>
</dbReference>
<evidence type="ECO:0000256" key="1">
    <source>
        <dbReference type="ARBA" id="ARBA00008645"/>
    </source>
</evidence>
<dbReference type="InterPro" id="IPR016812">
    <property type="entry name" value="PPase_methylesterase_euk"/>
</dbReference>
<dbReference type="Proteomes" id="UP000001307">
    <property type="component" value="Unassembled WGS sequence"/>
</dbReference>
<dbReference type="InterPro" id="IPR029058">
    <property type="entry name" value="AB_hydrolase_fold"/>
</dbReference>
<dbReference type="AlphaFoldDB" id="E4X7Y6"/>
<comment type="subunit">
    <text evidence="2">Binds PPP2CA and PPP2CB.</text>
</comment>
<keyword evidence="3 7" id="KW-0719">Serine esterase</keyword>
<dbReference type="InParanoid" id="E4X7Y6"/>
<evidence type="ECO:0000256" key="4">
    <source>
        <dbReference type="ARBA" id="ARBA00022801"/>
    </source>
</evidence>
<evidence type="ECO:0000256" key="8">
    <source>
        <dbReference type="PIRSR" id="PIRSR022950-1"/>
    </source>
</evidence>
<comment type="catalytic activity">
    <reaction evidence="6">
        <text>[phosphatase 2A protein]-C-terminal L-leucine methyl ester + H2O = [phosphatase 2A protein]-C-terminal L-leucine + methanol + H(+)</text>
        <dbReference type="Rhea" id="RHEA:48548"/>
        <dbReference type="Rhea" id="RHEA-COMP:12134"/>
        <dbReference type="Rhea" id="RHEA-COMP:12135"/>
        <dbReference type="ChEBI" id="CHEBI:15377"/>
        <dbReference type="ChEBI" id="CHEBI:15378"/>
        <dbReference type="ChEBI" id="CHEBI:17790"/>
        <dbReference type="ChEBI" id="CHEBI:90516"/>
        <dbReference type="ChEBI" id="CHEBI:90517"/>
        <dbReference type="EC" id="3.1.1.89"/>
    </reaction>
</comment>
<evidence type="ECO:0000256" key="5">
    <source>
        <dbReference type="ARBA" id="ARBA00024698"/>
    </source>
</evidence>
<evidence type="ECO:0000256" key="3">
    <source>
        <dbReference type="ARBA" id="ARBA00022487"/>
    </source>
</evidence>
<proteinExistence type="inferred from homology"/>
<evidence type="ECO:0000313" key="11">
    <source>
        <dbReference type="Proteomes" id="UP000001307"/>
    </source>
</evidence>
<dbReference type="OrthoDB" id="194865at2759"/>
<name>E4X7Y6_OIKDI</name>
<comment type="function">
    <text evidence="5">Demethylates proteins that have been reversibly carboxymethylated. Demethylates PPP2CB (in vitro) and PPP2CA. Binding to PPP2CA displaces the manganese ion and inactivates the enzyme.</text>
</comment>
<dbReference type="EC" id="3.1.1.-" evidence="7"/>
<keyword evidence="11" id="KW-1185">Reference proteome</keyword>
<evidence type="ECO:0000256" key="2">
    <source>
        <dbReference type="ARBA" id="ARBA00011604"/>
    </source>
</evidence>
<feature type="active site" evidence="8">
    <location>
        <position position="173"/>
    </location>
</feature>
<comment type="similarity">
    <text evidence="1 7">Belongs to the AB hydrolase superfamily.</text>
</comment>
<feature type="active site" evidence="8">
    <location>
        <position position="195"/>
    </location>
</feature>
<dbReference type="EMBL" id="FN653028">
    <property type="protein sequence ID" value="CBY18809.1"/>
    <property type="molecule type" value="Genomic_DNA"/>
</dbReference>
<organism evidence="10">
    <name type="scientific">Oikopleura dioica</name>
    <name type="common">Tunicate</name>
    <dbReference type="NCBI Taxonomy" id="34765"/>
    <lineage>
        <taxon>Eukaryota</taxon>
        <taxon>Metazoa</taxon>
        <taxon>Chordata</taxon>
        <taxon>Tunicata</taxon>
        <taxon>Appendicularia</taxon>
        <taxon>Copelata</taxon>
        <taxon>Oikopleuridae</taxon>
        <taxon>Oikopleura</taxon>
    </lineage>
</organism>
<dbReference type="Pfam" id="PF12697">
    <property type="entry name" value="Abhydrolase_6"/>
    <property type="match status" value="1"/>
</dbReference>
<dbReference type="SUPFAM" id="SSF53474">
    <property type="entry name" value="alpha/beta-Hydrolases"/>
    <property type="match status" value="1"/>
</dbReference>
<dbReference type="PRINTS" id="PR00412">
    <property type="entry name" value="EPOXHYDRLASE"/>
</dbReference>
<dbReference type="Gene3D" id="3.40.50.1820">
    <property type="entry name" value="alpha/beta hydrolase"/>
    <property type="match status" value="1"/>
</dbReference>
<dbReference type="PIRSF" id="PIRSF022950">
    <property type="entry name" value="PPase_methylesterase_euk"/>
    <property type="match status" value="1"/>
</dbReference>
<dbReference type="InterPro" id="IPR000073">
    <property type="entry name" value="AB_hydrolase_1"/>
</dbReference>
<keyword evidence="4 7" id="KW-0378">Hydrolase</keyword>
<dbReference type="PANTHER" id="PTHR14189">
    <property type="entry name" value="PROTEIN PHOSPHATASE METHYLESTERASE-1 RELATED"/>
    <property type="match status" value="1"/>
</dbReference>
<dbReference type="FunCoup" id="E4X7Y6">
    <property type="interactions" value="824"/>
</dbReference>
<accession>E4X7Y6</accession>
<evidence type="ECO:0000256" key="6">
    <source>
        <dbReference type="ARBA" id="ARBA00049203"/>
    </source>
</evidence>
<evidence type="ECO:0000259" key="9">
    <source>
        <dbReference type="Pfam" id="PF12697"/>
    </source>
</evidence>
<dbReference type="GO" id="GO:0051723">
    <property type="term" value="F:protein methylesterase activity"/>
    <property type="evidence" value="ECO:0007669"/>
    <property type="project" value="UniProtKB-EC"/>
</dbReference>
<feature type="active site" evidence="8">
    <location>
        <position position="326"/>
    </location>
</feature>
<evidence type="ECO:0000256" key="7">
    <source>
        <dbReference type="PIRNR" id="PIRNR022950"/>
    </source>
</evidence>
<feature type="domain" description="AB hydrolase-1" evidence="9">
    <location>
        <begin position="98"/>
        <end position="338"/>
    </location>
</feature>
<dbReference type="PANTHER" id="PTHR14189:SF0">
    <property type="entry name" value="PROTEIN PHOSPHATASE METHYLESTERASE 1"/>
    <property type="match status" value="1"/>
</dbReference>
<dbReference type="InterPro" id="IPR000639">
    <property type="entry name" value="Epox_hydrolase-like"/>
</dbReference>
<reference evidence="10" key="1">
    <citation type="journal article" date="2010" name="Science">
        <title>Plasticity of animal genome architecture unmasked by rapid evolution of a pelagic tunicate.</title>
        <authorList>
            <person name="Denoeud F."/>
            <person name="Henriet S."/>
            <person name="Mungpakdee S."/>
            <person name="Aury J.M."/>
            <person name="Da Silva C."/>
            <person name="Brinkmann H."/>
            <person name="Mikhaleva J."/>
            <person name="Olsen L.C."/>
            <person name="Jubin C."/>
            <person name="Canestro C."/>
            <person name="Bouquet J.M."/>
            <person name="Danks G."/>
            <person name="Poulain J."/>
            <person name="Campsteijn C."/>
            <person name="Adamski M."/>
            <person name="Cross I."/>
            <person name="Yadetie F."/>
            <person name="Muffato M."/>
            <person name="Louis A."/>
            <person name="Butcher S."/>
            <person name="Tsagkogeorga G."/>
            <person name="Konrad A."/>
            <person name="Singh S."/>
            <person name="Jensen M.F."/>
            <person name="Cong E.H."/>
            <person name="Eikeseth-Otteraa H."/>
            <person name="Noel B."/>
            <person name="Anthouard V."/>
            <person name="Porcel B.M."/>
            <person name="Kachouri-Lafond R."/>
            <person name="Nishino A."/>
            <person name="Ugolini M."/>
            <person name="Chourrout P."/>
            <person name="Nishida H."/>
            <person name="Aasland R."/>
            <person name="Huzurbazar S."/>
            <person name="Westhof E."/>
            <person name="Delsuc F."/>
            <person name="Lehrach H."/>
            <person name="Reinhardt R."/>
            <person name="Weissenbach J."/>
            <person name="Roy S.W."/>
            <person name="Artiguenave F."/>
            <person name="Postlethwait J.H."/>
            <person name="Manak J.R."/>
            <person name="Thompson E.M."/>
            <person name="Jaillon O."/>
            <person name="Du Pasquier L."/>
            <person name="Boudinot P."/>
            <person name="Liberles D.A."/>
            <person name="Volff J.N."/>
            <person name="Philippe H."/>
            <person name="Lenhard B."/>
            <person name="Roest Crollius H."/>
            <person name="Wincker P."/>
            <person name="Chourrout D."/>
        </authorList>
    </citation>
    <scope>NUCLEOTIDE SEQUENCE [LARGE SCALE GENOMIC DNA]</scope>
</reference>
<protein>
    <recommendedName>
        <fullName evidence="7">Protein phosphatase methylesterase 1</fullName>
        <shortName evidence="7">PME-1</shortName>
        <ecNumber evidence="7">3.1.1.-</ecNumber>
    </recommendedName>
</protein>